<dbReference type="EnsemblMetazoa" id="GAUT015585-RA">
    <property type="protein sequence ID" value="GAUT015585-PA"/>
    <property type="gene ID" value="GAUT015585"/>
</dbReference>
<dbReference type="VEuPathDB" id="VectorBase:GAUT015585"/>
<reference evidence="2" key="1">
    <citation type="submission" date="2020-05" db="UniProtKB">
        <authorList>
            <consortium name="EnsemblMetazoa"/>
        </authorList>
    </citation>
    <scope>IDENTIFICATION</scope>
    <source>
        <strain evidence="2">TTRI</strain>
    </source>
</reference>
<feature type="domain" description="Nucleolar 27S pre-rRNA processing Urb2/Npa2 C-terminal" evidence="1">
    <location>
        <begin position="1186"/>
        <end position="1392"/>
    </location>
</feature>
<evidence type="ECO:0000313" key="2">
    <source>
        <dbReference type="EnsemblMetazoa" id="GAUT015585-PA"/>
    </source>
</evidence>
<accession>A0A1A9UUD7</accession>
<proteinExistence type="predicted"/>
<sequence>MSIEHEFARWLRRNDKSFVENLRFAIKAWQSVEFSLNTKYETIIEWISEQDLLQDGDVVIEDFVELLTLQVHPGIVGQQIKRQFVEWLLNLAERHCNVPCAAVTRKWPEILKLLIEFELLQDLYRVDYELNARTYAVLFQCYEVYLIPMRNGTPFLFNHESEFLMSVFKTLKDYIKLCADISKYEKCFTRFTTESFVRVLLELRHNSLDLFEQLVEVEHLLTEELSGINAALRLVKMPLYVRLMVLEGALVNRKCMPEFVQEVVKKGFNDFFSSLTSSQDPGLVLNVAAYTLEIFSRHDINLNMKMNDDKTILEYLSVELYNGIKHYADTHTLEVLLLLRAALRLNPLLLEKNVFELTACIMLAPKSNDCEEKHSFEEYLVLLMDIFRRLSRAEKFVANLLKAIKERLASVEFNSSKAIKAKSPDRMPSPAKKKKKKLFYIDEKEVQICLRMMFNDIFKPLDKSQYEPAAAIISTSQTFAKLQNFWPSQSAGAAFSKLITSLMSKPSLVIWKTLLFSLKDVLEMSAANLDLDEKTLFLFDFHAALLSQYFAGCKLMEQYETHLDAISSQRQFSFEILELFGKFLLEREHQIRLMSSFLELCYNTACFELTLLYYKVDGCLHESLNFSKYVEKMHSYLSPQEWVLVEQRVVNFGKPNCKFLLQRLQLQRVQAKMLLLSQATNLQYSVFPTLSTDPVLVNLMLQSPHAEWMIAQLEIKEKELIAKHLLHNLDLLPIASKDLQLLELVTLAVFENLSQALTSKRSILKSLTSYFEKIRECDEICACEELIKNLIEIVIARSEEDYKVKSVNRTKIQNALQLLGQLPIGQLRRQRKTIAFTVELALYRDLGTAQEDDLAAQTLEILKDLLHFGQRLFIFKYFTTESLLKVLPADNCWELYEYFFSTIKDEEKGTEQFLEGLATILCNTQCSSVLTAAERRLLIISIETLNSVSGVSAKRLRKHLNKFLEIFAAYVKNYFSSEHNDRTTKSDKSFVQNTLSGFIYYANSKLTKQSNAADDNILAPEIDEDFRRIVKTYIGHSIDYSDTHALNLTHIALNYREQLHFDQDEIEFILSNYWRQLNEAIDKGGLDIQKLEENKTIELAVKMITSNKTNEDFLLILKTINNELKDENIVSILSLLRLLAKCPFSTIKGAIFNENYKQIIFNINLRLISIEGHRMCNSNHSWLLGLLKCHQAIIENKMVPMSADSIDAIMAFLVDLNIKSFSLCDTNLQEFYSLHLAMIAVCFSLVKHRHLFLIDRVPQYMHIFKDLIQAILWHQSDRRKNVGLSDVELDALTESSLKLESLMHLIAQQSIAFKRVAPFVLSFIINLIVSNKRSTTLYNKIKTHIENICYELIAICDHRVGRFILRCSNEAGRQLYELLLKDYQKYHKFKGKV</sequence>
<protein>
    <submittedName>
        <fullName evidence="2">Urb2 domain-containing protein</fullName>
    </submittedName>
</protein>
<dbReference type="Pfam" id="PF10441">
    <property type="entry name" value="Urb2"/>
    <property type="match status" value="1"/>
</dbReference>
<evidence type="ECO:0000259" key="1">
    <source>
        <dbReference type="Pfam" id="PF10441"/>
    </source>
</evidence>
<keyword evidence="3" id="KW-1185">Reference proteome</keyword>
<evidence type="ECO:0000313" key="3">
    <source>
        <dbReference type="Proteomes" id="UP000078200"/>
    </source>
</evidence>
<dbReference type="InterPro" id="IPR018849">
    <property type="entry name" value="Urb2/Npa2_C"/>
</dbReference>
<name>A0A1A9UUD7_GLOAU</name>
<organism evidence="2 3">
    <name type="scientific">Glossina austeni</name>
    <name type="common">Savannah tsetse fly</name>
    <dbReference type="NCBI Taxonomy" id="7395"/>
    <lineage>
        <taxon>Eukaryota</taxon>
        <taxon>Metazoa</taxon>
        <taxon>Ecdysozoa</taxon>
        <taxon>Arthropoda</taxon>
        <taxon>Hexapoda</taxon>
        <taxon>Insecta</taxon>
        <taxon>Pterygota</taxon>
        <taxon>Neoptera</taxon>
        <taxon>Endopterygota</taxon>
        <taxon>Diptera</taxon>
        <taxon>Brachycera</taxon>
        <taxon>Muscomorpha</taxon>
        <taxon>Hippoboscoidea</taxon>
        <taxon>Glossinidae</taxon>
        <taxon>Glossina</taxon>
    </lineage>
</organism>
<dbReference type="Proteomes" id="UP000078200">
    <property type="component" value="Unassembled WGS sequence"/>
</dbReference>